<dbReference type="GO" id="GO:0006508">
    <property type="term" value="P:proteolysis"/>
    <property type="evidence" value="ECO:0007669"/>
    <property type="project" value="UniProtKB-KW"/>
</dbReference>
<dbReference type="Pfam" id="PF01470">
    <property type="entry name" value="Peptidase_C15"/>
    <property type="match status" value="1"/>
</dbReference>
<gene>
    <name evidence="9 11" type="primary">pcp</name>
    <name evidence="11" type="ORF">CRM94_05810</name>
</gene>
<dbReference type="SUPFAM" id="SSF53182">
    <property type="entry name" value="Pyrrolidone carboxyl peptidase (pyroglutamate aminopeptidase)"/>
    <property type="match status" value="1"/>
</dbReference>
<dbReference type="PROSITE" id="PS01334">
    <property type="entry name" value="PYRASE_CYS"/>
    <property type="match status" value="1"/>
</dbReference>
<keyword evidence="8 9" id="KW-0788">Thiol protease</keyword>
<dbReference type="GO" id="GO:0005829">
    <property type="term" value="C:cytosol"/>
    <property type="evidence" value="ECO:0007669"/>
    <property type="project" value="InterPro"/>
</dbReference>
<evidence type="ECO:0000256" key="1">
    <source>
        <dbReference type="ARBA" id="ARBA00001770"/>
    </source>
</evidence>
<evidence type="ECO:0000256" key="8">
    <source>
        <dbReference type="ARBA" id="ARBA00022807"/>
    </source>
</evidence>
<dbReference type="HAMAP" id="MF_00417">
    <property type="entry name" value="Pyrrolid_peptidase"/>
    <property type="match status" value="1"/>
</dbReference>
<comment type="subcellular location">
    <subcellularLocation>
        <location evidence="3 9">Cytoplasm</location>
    </subcellularLocation>
</comment>
<dbReference type="Gene3D" id="3.40.630.20">
    <property type="entry name" value="Peptidase C15, pyroglutamyl peptidase I-like"/>
    <property type="match status" value="1"/>
</dbReference>
<dbReference type="EC" id="3.4.19.3" evidence="9"/>
<dbReference type="InterPro" id="IPR029762">
    <property type="entry name" value="PGP-I_bact-type"/>
</dbReference>
<feature type="active site" evidence="9">
    <location>
        <position position="80"/>
    </location>
</feature>
<evidence type="ECO:0000256" key="2">
    <source>
        <dbReference type="ARBA" id="ARBA00002280"/>
    </source>
</evidence>
<evidence type="ECO:0000256" key="4">
    <source>
        <dbReference type="ARBA" id="ARBA00006641"/>
    </source>
</evidence>
<comment type="function">
    <text evidence="2 9">Removes 5-oxoproline from various penultimate amino acid residues except L-proline.</text>
</comment>
<name>A0A2A7SDB9_BURGA</name>
<evidence type="ECO:0000256" key="7">
    <source>
        <dbReference type="ARBA" id="ARBA00022801"/>
    </source>
</evidence>
<evidence type="ECO:0000256" key="3">
    <source>
        <dbReference type="ARBA" id="ARBA00004496"/>
    </source>
</evidence>
<dbReference type="PANTHER" id="PTHR23402">
    <property type="entry name" value="PROTEASE FAMILY C15 PYROGLUTAMYL-PEPTIDASE I-RELATED"/>
    <property type="match status" value="1"/>
</dbReference>
<dbReference type="EMBL" id="PDDY01000001">
    <property type="protein sequence ID" value="PEH41704.1"/>
    <property type="molecule type" value="Genomic_DNA"/>
</dbReference>
<comment type="caution">
    <text evidence="11">The sequence shown here is derived from an EMBL/GenBank/DDBJ whole genome shotgun (WGS) entry which is preliminary data.</text>
</comment>
<evidence type="ECO:0000256" key="10">
    <source>
        <dbReference type="PROSITE-ProRule" id="PRU10077"/>
    </source>
</evidence>
<keyword evidence="7 9" id="KW-0378">Hydrolase</keyword>
<dbReference type="PRINTS" id="PR00706">
    <property type="entry name" value="PYROGLUPTASE"/>
</dbReference>
<comment type="subunit">
    <text evidence="9">Homotetramer.</text>
</comment>
<organism evidence="11 12">
    <name type="scientific">Burkholderia gladioli</name>
    <name type="common">Pseudomonas marginata</name>
    <name type="synonym">Phytomonas marginata</name>
    <dbReference type="NCBI Taxonomy" id="28095"/>
    <lineage>
        <taxon>Bacteria</taxon>
        <taxon>Pseudomonadati</taxon>
        <taxon>Pseudomonadota</taxon>
        <taxon>Betaproteobacteria</taxon>
        <taxon>Burkholderiales</taxon>
        <taxon>Burkholderiaceae</taxon>
        <taxon>Burkholderia</taxon>
    </lineage>
</organism>
<evidence type="ECO:0000256" key="5">
    <source>
        <dbReference type="ARBA" id="ARBA00022490"/>
    </source>
</evidence>
<evidence type="ECO:0000256" key="6">
    <source>
        <dbReference type="ARBA" id="ARBA00022670"/>
    </source>
</evidence>
<dbReference type="InterPro" id="IPR016125">
    <property type="entry name" value="Peptidase_C15-like"/>
</dbReference>
<evidence type="ECO:0000256" key="9">
    <source>
        <dbReference type="HAMAP-Rule" id="MF_00417"/>
    </source>
</evidence>
<evidence type="ECO:0000313" key="11">
    <source>
        <dbReference type="EMBL" id="PEH41704.1"/>
    </source>
</evidence>
<dbReference type="InterPro" id="IPR036440">
    <property type="entry name" value="Peptidase_C15-like_sf"/>
</dbReference>
<dbReference type="NCBIfam" id="NF009676">
    <property type="entry name" value="PRK13197.1"/>
    <property type="match status" value="1"/>
</dbReference>
<dbReference type="Proteomes" id="UP000220629">
    <property type="component" value="Unassembled WGS sequence"/>
</dbReference>
<sequence>MSTILLTGFEPFGGDALNPSWEAARCVDGETLAGARVVAHRLPCVVESAPRALAEAIEATDPALVLCLGLASGRPDVSVERVAINVIDARIPDNAGRQPIDEPVVEGGPAAYFSTLPIKALVRDLREAGIPVSVSQTAGTYVCNTVFYALMHFAATQRPSLRGGFIHVPCLPELAARHPGLPSLSLDTLAQAIRIMAVTALERREDIRLGAGAVH</sequence>
<feature type="active site" evidence="9">
    <location>
        <position position="167"/>
    </location>
</feature>
<dbReference type="InterPro" id="IPR000816">
    <property type="entry name" value="Peptidase_C15"/>
</dbReference>
<dbReference type="NCBIfam" id="TIGR00504">
    <property type="entry name" value="pyro_pdase"/>
    <property type="match status" value="1"/>
</dbReference>
<dbReference type="PIRSF" id="PIRSF015592">
    <property type="entry name" value="Prld-crbxl_pptds"/>
    <property type="match status" value="1"/>
</dbReference>
<protein>
    <recommendedName>
        <fullName evidence="9">Pyrrolidone-carboxylate peptidase</fullName>
        <ecNumber evidence="9">3.4.19.3</ecNumber>
    </recommendedName>
    <alternativeName>
        <fullName evidence="9">5-oxoprolyl-peptidase</fullName>
    </alternativeName>
    <alternativeName>
        <fullName evidence="9">Pyroglutamyl-peptidase I</fullName>
        <shortName evidence="9">PGP-I</shortName>
        <shortName evidence="9">Pyrase</shortName>
    </alternativeName>
</protein>
<comment type="similarity">
    <text evidence="4 9">Belongs to the peptidase C15 family.</text>
</comment>
<dbReference type="AlphaFoldDB" id="A0A2A7SDB9"/>
<comment type="catalytic activity">
    <reaction evidence="1 9 10">
        <text>Release of an N-terminal pyroglutamyl group from a polypeptide, the second amino acid generally not being Pro.</text>
        <dbReference type="EC" id="3.4.19.3"/>
    </reaction>
</comment>
<reference evidence="12" key="1">
    <citation type="submission" date="2017-09" db="EMBL/GenBank/DDBJ databases">
        <title>FDA dAtabase for Regulatory Grade micrObial Sequences (FDA-ARGOS): Supporting development and validation of Infectious Disease Dx tests.</title>
        <authorList>
            <person name="Minogue T."/>
            <person name="Wolcott M."/>
            <person name="Wasieloski L."/>
            <person name="Aguilar W."/>
            <person name="Moore D."/>
            <person name="Tallon L."/>
            <person name="Sadzewicz L."/>
            <person name="Ott S."/>
            <person name="Zhao X."/>
            <person name="Nagaraj S."/>
            <person name="Vavikolanu K."/>
            <person name="Aluvathingal J."/>
            <person name="Nadendla S."/>
            <person name="Sichtig H."/>
        </authorList>
    </citation>
    <scope>NUCLEOTIDE SEQUENCE [LARGE SCALE GENOMIC DNA]</scope>
    <source>
        <strain evidence="12">FDAARGOS_390</strain>
    </source>
</reference>
<dbReference type="CDD" id="cd00501">
    <property type="entry name" value="Peptidase_C15"/>
    <property type="match status" value="1"/>
</dbReference>
<dbReference type="PANTHER" id="PTHR23402:SF1">
    <property type="entry name" value="PYROGLUTAMYL-PEPTIDASE I"/>
    <property type="match status" value="1"/>
</dbReference>
<evidence type="ECO:0000313" key="12">
    <source>
        <dbReference type="Proteomes" id="UP000220629"/>
    </source>
</evidence>
<accession>A0A2A7SDB9</accession>
<keyword evidence="6 9" id="KW-0645">Protease</keyword>
<proteinExistence type="inferred from homology"/>
<dbReference type="FunFam" id="3.40.630.20:FF:000001">
    <property type="entry name" value="Pyrrolidone-carboxylate peptidase"/>
    <property type="match status" value="1"/>
</dbReference>
<dbReference type="GO" id="GO:0016920">
    <property type="term" value="F:pyroglutamyl-peptidase activity"/>
    <property type="evidence" value="ECO:0007669"/>
    <property type="project" value="UniProtKB-UniRule"/>
</dbReference>
<dbReference type="InterPro" id="IPR033694">
    <property type="entry name" value="PGPEP1_Cys_AS"/>
</dbReference>
<keyword evidence="5 9" id="KW-0963">Cytoplasm</keyword>
<dbReference type="RefSeq" id="WP_098151699.1">
    <property type="nucleotide sequence ID" value="NZ_CADEVR010000002.1"/>
</dbReference>
<feature type="active site" evidence="9 10">
    <location>
        <position position="143"/>
    </location>
</feature>